<dbReference type="EMBL" id="UGTL01000001">
    <property type="protein sequence ID" value="SUB85885.1"/>
    <property type="molecule type" value="Genomic_DNA"/>
</dbReference>
<proteinExistence type="predicted"/>
<sequence length="32" mass="3856">MTIIVIALFFYAFIFKTGYFECQNLLFFTPKQ</sequence>
<evidence type="ECO:0000313" key="1">
    <source>
        <dbReference type="EMBL" id="SUB85885.1"/>
    </source>
</evidence>
<reference evidence="1 2" key="1">
    <citation type="submission" date="2018-06" db="EMBL/GenBank/DDBJ databases">
        <authorList>
            <consortium name="Pathogen Informatics"/>
            <person name="Doyle S."/>
        </authorList>
    </citation>
    <scope>NUCLEOTIDE SEQUENCE [LARGE SCALE GENOMIC DNA]</scope>
    <source>
        <strain evidence="1 2">NCTC11157</strain>
    </source>
</reference>
<accession>A0A379DZR2</accession>
<gene>
    <name evidence="1" type="ORF">NCTC11157_01624</name>
</gene>
<dbReference type="AlphaFoldDB" id="A0A379DZR2"/>
<protein>
    <submittedName>
        <fullName evidence="1">Uncharacterized protein</fullName>
    </submittedName>
</protein>
<organism evidence="1 2">
    <name type="scientific">Prevotella disiens</name>
    <dbReference type="NCBI Taxonomy" id="28130"/>
    <lineage>
        <taxon>Bacteria</taxon>
        <taxon>Pseudomonadati</taxon>
        <taxon>Bacteroidota</taxon>
        <taxon>Bacteroidia</taxon>
        <taxon>Bacteroidales</taxon>
        <taxon>Prevotellaceae</taxon>
        <taxon>Prevotella</taxon>
    </lineage>
</organism>
<name>A0A379DZR2_9BACT</name>
<evidence type="ECO:0000313" key="2">
    <source>
        <dbReference type="Proteomes" id="UP000254072"/>
    </source>
</evidence>
<dbReference type="Proteomes" id="UP000254072">
    <property type="component" value="Unassembled WGS sequence"/>
</dbReference>